<keyword evidence="3" id="KW-1185">Reference proteome</keyword>
<dbReference type="GeneID" id="37068626"/>
<evidence type="ECO:0000256" key="1">
    <source>
        <dbReference type="SAM" id="MobiDB-lite"/>
    </source>
</evidence>
<accession>A0A317WSQ9</accession>
<evidence type="ECO:0000313" key="2">
    <source>
        <dbReference type="EMBL" id="PWY89125.1"/>
    </source>
</evidence>
<feature type="compositionally biased region" description="Basic and acidic residues" evidence="1">
    <location>
        <begin position="1"/>
        <end position="10"/>
    </location>
</feature>
<dbReference type="Proteomes" id="UP000247233">
    <property type="component" value="Unassembled WGS sequence"/>
</dbReference>
<dbReference type="OrthoDB" id="10606429at2759"/>
<reference evidence="2 3" key="1">
    <citation type="submission" date="2016-12" db="EMBL/GenBank/DDBJ databases">
        <title>The genomes of Aspergillus section Nigri reveals drivers in fungal speciation.</title>
        <authorList>
            <consortium name="DOE Joint Genome Institute"/>
            <person name="Vesth T.C."/>
            <person name="Nybo J."/>
            <person name="Theobald S."/>
            <person name="Brandl J."/>
            <person name="Frisvad J.C."/>
            <person name="Nielsen K.F."/>
            <person name="Lyhne E.K."/>
            <person name="Kogle M.E."/>
            <person name="Kuo A."/>
            <person name="Riley R."/>
            <person name="Clum A."/>
            <person name="Nolan M."/>
            <person name="Lipzen A."/>
            <person name="Salamov A."/>
            <person name="Henrissat B."/>
            <person name="Wiebenga A."/>
            <person name="De Vries R.P."/>
            <person name="Grigoriev I.V."/>
            <person name="Mortensen U.H."/>
            <person name="Andersen M.R."/>
            <person name="Baker S.E."/>
        </authorList>
    </citation>
    <scope>NUCLEOTIDE SEQUENCE [LARGE SCALE GENOMIC DNA]</scope>
    <source>
        <strain evidence="2 3">CBS 117.55</strain>
    </source>
</reference>
<gene>
    <name evidence="2" type="ORF">BO70DRAFT_393638</name>
</gene>
<dbReference type="VEuPathDB" id="FungiDB:BO70DRAFT_393638"/>
<dbReference type="AlphaFoldDB" id="A0A317WSQ9"/>
<dbReference type="EMBL" id="MSFL01000004">
    <property type="protein sequence ID" value="PWY89125.1"/>
    <property type="molecule type" value="Genomic_DNA"/>
</dbReference>
<name>A0A317WSQ9_9EURO</name>
<feature type="compositionally biased region" description="Polar residues" evidence="1">
    <location>
        <begin position="11"/>
        <end position="22"/>
    </location>
</feature>
<sequence>MAYWMMDERSPVTQDQAKQSQGHPPVGNDLDANCFHVAALDDRPSGVPRPANCRKYVFFSWALLLADLESLKALEIL</sequence>
<feature type="region of interest" description="Disordered" evidence="1">
    <location>
        <begin position="1"/>
        <end position="28"/>
    </location>
</feature>
<protein>
    <submittedName>
        <fullName evidence="2">Uncharacterized protein</fullName>
    </submittedName>
</protein>
<dbReference type="RefSeq" id="XP_025402312.1">
    <property type="nucleotide sequence ID" value="XM_025546389.1"/>
</dbReference>
<comment type="caution">
    <text evidence="2">The sequence shown here is derived from an EMBL/GenBank/DDBJ whole genome shotgun (WGS) entry which is preliminary data.</text>
</comment>
<evidence type="ECO:0000313" key="3">
    <source>
        <dbReference type="Proteomes" id="UP000247233"/>
    </source>
</evidence>
<proteinExistence type="predicted"/>
<organism evidence="2 3">
    <name type="scientific">Aspergillus heteromorphus CBS 117.55</name>
    <dbReference type="NCBI Taxonomy" id="1448321"/>
    <lineage>
        <taxon>Eukaryota</taxon>
        <taxon>Fungi</taxon>
        <taxon>Dikarya</taxon>
        <taxon>Ascomycota</taxon>
        <taxon>Pezizomycotina</taxon>
        <taxon>Eurotiomycetes</taxon>
        <taxon>Eurotiomycetidae</taxon>
        <taxon>Eurotiales</taxon>
        <taxon>Aspergillaceae</taxon>
        <taxon>Aspergillus</taxon>
        <taxon>Aspergillus subgen. Circumdati</taxon>
    </lineage>
</organism>